<evidence type="ECO:0000259" key="5">
    <source>
        <dbReference type="Pfam" id="PF00155"/>
    </source>
</evidence>
<dbReference type="InterPro" id="IPR015421">
    <property type="entry name" value="PyrdxlP-dep_Trfase_major"/>
</dbReference>
<evidence type="ECO:0000256" key="1">
    <source>
        <dbReference type="ARBA" id="ARBA00001933"/>
    </source>
</evidence>
<keyword evidence="2 6" id="KW-0032">Aminotransferase</keyword>
<reference evidence="6 7" key="1">
    <citation type="submission" date="2016-10" db="EMBL/GenBank/DDBJ databases">
        <authorList>
            <person name="de Groot N.N."/>
        </authorList>
    </citation>
    <scope>NUCLEOTIDE SEQUENCE [LARGE SCALE GENOMIC DNA]</scope>
    <source>
        <strain evidence="6 7">CGMCC 1.10228</strain>
    </source>
</reference>
<dbReference type="GO" id="GO:0003677">
    <property type="term" value="F:DNA binding"/>
    <property type="evidence" value="ECO:0007669"/>
    <property type="project" value="UniProtKB-KW"/>
</dbReference>
<dbReference type="InterPro" id="IPR015424">
    <property type="entry name" value="PyrdxlP-dep_Trfase"/>
</dbReference>
<feature type="domain" description="Aminotransferase class I/classII large" evidence="5">
    <location>
        <begin position="57"/>
        <end position="405"/>
    </location>
</feature>
<keyword evidence="3 6" id="KW-0808">Transferase</keyword>
<evidence type="ECO:0000313" key="6">
    <source>
        <dbReference type="EMBL" id="SDH92638.1"/>
    </source>
</evidence>
<protein>
    <submittedName>
        <fullName evidence="6">DNA-binding transcriptional regulator, MocR family, contains an aminotransferase domain</fullName>
    </submittedName>
</protein>
<evidence type="ECO:0000313" key="7">
    <source>
        <dbReference type="Proteomes" id="UP000198854"/>
    </source>
</evidence>
<gene>
    <name evidence="6" type="ORF">SAMN04488136_13627</name>
</gene>
<comment type="cofactor">
    <cofactor evidence="1">
        <name>pyridoxal 5'-phosphate</name>
        <dbReference type="ChEBI" id="CHEBI:597326"/>
    </cofactor>
</comment>
<evidence type="ECO:0000256" key="3">
    <source>
        <dbReference type="ARBA" id="ARBA00022679"/>
    </source>
</evidence>
<dbReference type="Gene3D" id="3.40.640.10">
    <property type="entry name" value="Type I PLP-dependent aspartate aminotransferase-like (Major domain)"/>
    <property type="match status" value="1"/>
</dbReference>
<dbReference type="InterPro" id="IPR050859">
    <property type="entry name" value="Class-I_PLP-dep_aminotransf"/>
</dbReference>
<dbReference type="EMBL" id="FNDD01000036">
    <property type="protein sequence ID" value="SDH92638.1"/>
    <property type="molecule type" value="Genomic_DNA"/>
</dbReference>
<dbReference type="PANTHER" id="PTHR42790">
    <property type="entry name" value="AMINOTRANSFERASE"/>
    <property type="match status" value="1"/>
</dbReference>
<dbReference type="InterPro" id="IPR004839">
    <property type="entry name" value="Aminotransferase_I/II_large"/>
</dbReference>
<dbReference type="Proteomes" id="UP000198854">
    <property type="component" value="Unassembled WGS sequence"/>
</dbReference>
<dbReference type="InterPro" id="IPR015422">
    <property type="entry name" value="PyrdxlP-dep_Trfase_small"/>
</dbReference>
<name>A0A1G8GE32_9VIBR</name>
<organism evidence="6 7">
    <name type="scientific">Vibrio xiamenensis</name>
    <dbReference type="NCBI Taxonomy" id="861298"/>
    <lineage>
        <taxon>Bacteria</taxon>
        <taxon>Pseudomonadati</taxon>
        <taxon>Pseudomonadota</taxon>
        <taxon>Gammaproteobacteria</taxon>
        <taxon>Vibrionales</taxon>
        <taxon>Vibrionaceae</taxon>
        <taxon>Vibrio</taxon>
    </lineage>
</organism>
<keyword evidence="6" id="KW-0238">DNA-binding</keyword>
<keyword evidence="4" id="KW-0663">Pyridoxal phosphate</keyword>
<dbReference type="GO" id="GO:0008483">
    <property type="term" value="F:transaminase activity"/>
    <property type="evidence" value="ECO:0007669"/>
    <property type="project" value="UniProtKB-KW"/>
</dbReference>
<keyword evidence="7" id="KW-1185">Reference proteome</keyword>
<dbReference type="GO" id="GO:1901605">
    <property type="term" value="P:alpha-amino acid metabolic process"/>
    <property type="evidence" value="ECO:0007669"/>
    <property type="project" value="TreeGrafter"/>
</dbReference>
<evidence type="ECO:0000256" key="2">
    <source>
        <dbReference type="ARBA" id="ARBA00022576"/>
    </source>
</evidence>
<dbReference type="CDD" id="cd00609">
    <property type="entry name" value="AAT_like"/>
    <property type="match status" value="1"/>
</dbReference>
<dbReference type="GO" id="GO:0030170">
    <property type="term" value="F:pyridoxal phosphate binding"/>
    <property type="evidence" value="ECO:0007669"/>
    <property type="project" value="InterPro"/>
</dbReference>
<sequence>MDMLVSIYGPTYLAKSDYYCHTNHDNVESHMEIAHSVQQIKPSYIREILAAASDENVISLAGGLPDEQTFPIHLMKPAIESLPTMRDVFQYGPTPGYEPLIAHLTQSYQLPETHRVITCTGSQQGLDLIARAYVNPKDTIAMEAPCYLGAMQVFGLAQANLVTISQDEFGPNISELEQCFKTESPKMFYAVPDFHNPTGVCWSLEKRHQVAALCMKYNVVFIEDAPYRELRFSGDALALVSDFCPDHSIVLRSLSKVASPGLRFGTVSGKQSYLEPLVKVKQGADLHSSTPVQAIILGLLQHPEFPSHLKAIRAVYQARHATLVQALQTYLPDGCTIIPTEGGMFVWVTLPTCDTYQLAHELLANKVAVVPSPVFYPASSQATSAIRLNFTNAAPEDLITAVQRIARVLKSNLTKI</sequence>
<dbReference type="STRING" id="861298.SAMN04488136_13627"/>
<dbReference type="AlphaFoldDB" id="A0A1G8GE32"/>
<accession>A0A1G8GE32</accession>
<evidence type="ECO:0000256" key="4">
    <source>
        <dbReference type="ARBA" id="ARBA00022898"/>
    </source>
</evidence>
<dbReference type="Gene3D" id="3.90.1150.10">
    <property type="entry name" value="Aspartate Aminotransferase, domain 1"/>
    <property type="match status" value="1"/>
</dbReference>
<proteinExistence type="predicted"/>
<dbReference type="Pfam" id="PF00155">
    <property type="entry name" value="Aminotran_1_2"/>
    <property type="match status" value="1"/>
</dbReference>
<dbReference type="SUPFAM" id="SSF53383">
    <property type="entry name" value="PLP-dependent transferases"/>
    <property type="match status" value="1"/>
</dbReference>
<dbReference type="PANTHER" id="PTHR42790:SF19">
    <property type="entry name" value="KYNURENINE_ALPHA-AMINOADIPATE AMINOTRANSFERASE, MITOCHONDRIAL"/>
    <property type="match status" value="1"/>
</dbReference>